<feature type="compositionally biased region" description="Basic and acidic residues" evidence="3">
    <location>
        <begin position="756"/>
        <end position="768"/>
    </location>
</feature>
<keyword evidence="1" id="KW-0880">Kelch repeat</keyword>
<feature type="compositionally biased region" description="Low complexity" evidence="3">
    <location>
        <begin position="534"/>
        <end position="543"/>
    </location>
</feature>
<dbReference type="EMBL" id="JANTQA010000023">
    <property type="protein sequence ID" value="KAJ3443663.1"/>
    <property type="molecule type" value="Genomic_DNA"/>
</dbReference>
<dbReference type="Proteomes" id="UP001146793">
    <property type="component" value="Unassembled WGS sequence"/>
</dbReference>
<dbReference type="InterPro" id="IPR015915">
    <property type="entry name" value="Kelch-typ_b-propeller"/>
</dbReference>
<feature type="region of interest" description="Disordered" evidence="3">
    <location>
        <begin position="748"/>
        <end position="768"/>
    </location>
</feature>
<organism evidence="5 6">
    <name type="scientific">Anaeramoeba flamelloides</name>
    <dbReference type="NCBI Taxonomy" id="1746091"/>
    <lineage>
        <taxon>Eukaryota</taxon>
        <taxon>Metamonada</taxon>
        <taxon>Anaeramoebidae</taxon>
        <taxon>Anaeramoeba</taxon>
    </lineage>
</organism>
<evidence type="ECO:0000256" key="2">
    <source>
        <dbReference type="ARBA" id="ARBA00022737"/>
    </source>
</evidence>
<gene>
    <name evidence="5" type="ORF">M0812_09507</name>
</gene>
<reference evidence="5" key="1">
    <citation type="submission" date="2022-08" db="EMBL/GenBank/DDBJ databases">
        <title>Novel sulphate-reducing endosymbionts in the free-living metamonad Anaeramoeba.</title>
        <authorList>
            <person name="Jerlstrom-Hultqvist J."/>
            <person name="Cepicka I."/>
            <person name="Gallot-Lavallee L."/>
            <person name="Salas-Leiva D."/>
            <person name="Curtis B.A."/>
            <person name="Zahonova K."/>
            <person name="Pipaliya S."/>
            <person name="Dacks J."/>
            <person name="Roger A.J."/>
        </authorList>
    </citation>
    <scope>NUCLEOTIDE SEQUENCE</scope>
    <source>
        <strain evidence="5">Busselton2</strain>
    </source>
</reference>
<dbReference type="AlphaFoldDB" id="A0AAV7ZNR4"/>
<dbReference type="SMART" id="SM00612">
    <property type="entry name" value="Kelch"/>
    <property type="match status" value="2"/>
</dbReference>
<feature type="domain" description="BTB" evidence="4">
    <location>
        <begin position="792"/>
        <end position="863"/>
    </location>
</feature>
<dbReference type="CDD" id="cd14733">
    <property type="entry name" value="BACK"/>
    <property type="match status" value="1"/>
</dbReference>
<dbReference type="Gene3D" id="3.30.710.10">
    <property type="entry name" value="Potassium Channel Kv1.1, Chain A"/>
    <property type="match status" value="2"/>
</dbReference>
<protein>
    <recommendedName>
        <fullName evidence="4">BTB domain-containing protein</fullName>
    </recommendedName>
</protein>
<evidence type="ECO:0000313" key="5">
    <source>
        <dbReference type="EMBL" id="KAJ3443663.1"/>
    </source>
</evidence>
<evidence type="ECO:0000313" key="6">
    <source>
        <dbReference type="Proteomes" id="UP001146793"/>
    </source>
</evidence>
<dbReference type="Gene3D" id="2.120.10.80">
    <property type="entry name" value="Kelch-type beta propeller"/>
    <property type="match status" value="2"/>
</dbReference>
<dbReference type="InterPro" id="IPR000210">
    <property type="entry name" value="BTB/POZ_dom"/>
</dbReference>
<evidence type="ECO:0000256" key="1">
    <source>
        <dbReference type="ARBA" id="ARBA00022441"/>
    </source>
</evidence>
<dbReference type="PANTHER" id="PTHR46647:SF1">
    <property type="entry name" value="RAB9 EFFECTOR PROTEIN WITH KELCH MOTIFS"/>
    <property type="match status" value="1"/>
</dbReference>
<dbReference type="InterPro" id="IPR052124">
    <property type="entry name" value="Rab9_kelch_effector"/>
</dbReference>
<feature type="region of interest" description="Disordered" evidence="3">
    <location>
        <begin position="525"/>
        <end position="576"/>
    </location>
</feature>
<name>A0AAV7ZNR4_9EUKA</name>
<keyword evidence="2" id="KW-0677">Repeat</keyword>
<dbReference type="Pfam" id="PF24681">
    <property type="entry name" value="Kelch_KLHDC2_KLHL20_DRC7"/>
    <property type="match status" value="1"/>
</dbReference>
<evidence type="ECO:0000259" key="4">
    <source>
        <dbReference type="PROSITE" id="PS50097"/>
    </source>
</evidence>
<dbReference type="PROSITE" id="PS50097">
    <property type="entry name" value="BTB"/>
    <property type="match status" value="1"/>
</dbReference>
<dbReference type="Pfam" id="PF01344">
    <property type="entry name" value="Kelch_1"/>
    <property type="match status" value="1"/>
</dbReference>
<dbReference type="CDD" id="cd18186">
    <property type="entry name" value="BTB_POZ_ZBTB_KLHL-like"/>
    <property type="match status" value="1"/>
</dbReference>
<comment type="caution">
    <text evidence="5">The sequence shown here is derived from an EMBL/GenBank/DDBJ whole genome shotgun (WGS) entry which is preliminary data.</text>
</comment>
<sequence length="961" mass="112585">MYHKWCWLQNEWPEVHTKLGSLNYNSVVEHKTSLYLFGGFGENGSGLSNLWCLKNSVWGMIKTSGKTPPPRYKHRACVASDRMWVFGGCQMENKKLGDFYCYEFTTNKWKKIRSKGTMPCARFSHTLTTYDDNRIILHGGIGSKKSPQNDLWFYIISENKWVEYLPEQEHLQPIPRHSHTTVVMNKELFVFGGKNGEARLNTLSKCHFIKNTVQWSNLEPYGKVPDPRRDHSAVTYQNKMFIFGGYRKESINELWMYEYYTNSWTRLKNYGEVPCARHHHSAVVIGDTMHIYGGWVDPSVLYDLHTLNISGDIVTTIQFNKLKEACREMFEKQEFCDLKIQTKNGVIGIHECVMKARTGLFGNYYYSRNKYEKNNFTFNPNFKNKNKKKKSLSLDMSSSTVLNFSPTINSILTTRRNEIFREENHNEGITNDQSNEHNIHNERTLSNNFILKQSNETEDQEILNNETTLFTIFDDLNNLKYSKKQPIEILNNYTKNESSNIVKTVISFIYTGEFDKRLLFSKNSKKQKNKKDNNYNIGTNNNLNKKKNDDDNDNDNDHLEIGKSKNLNKNLKMNNDSTVKKKKIPKQFLTTSKENYETLNTLICALKIVEVLDVQRLLQIIQTEIEMRIRTTNLVTILALMYQKKINCINFRAHLFNRLRRYRESVSNSIDYHIKSRELLIDMLKAVCRKSNLPCDYNKKRYPTIVSDYQFLFNNEVKYFHYNNNNNKLFDKDSEKYNFKKNKFKNLKEKKKEKKKEKEKEKGKGKGGEKGIKLKNINLEDNLELNQKINKVKNFFIIKCFDGEIHLHKPIILAHSGFIKTAVTTLINKKNENKICKEFIDKSKRSAEALYCLIGFIYTGKFDHILDNFKIASELLGASAYYQLKDDSLDYICYCILKNSINQENVLYLLNKAENLQSIKLRDYAMKFTLLHSKTVLTKENLKKITNVDLLRELLASKLDD</sequence>
<dbReference type="SUPFAM" id="SSF54695">
    <property type="entry name" value="POZ domain"/>
    <property type="match status" value="1"/>
</dbReference>
<dbReference type="InterPro" id="IPR011333">
    <property type="entry name" value="SKP1/BTB/POZ_sf"/>
</dbReference>
<evidence type="ECO:0000256" key="3">
    <source>
        <dbReference type="SAM" id="MobiDB-lite"/>
    </source>
</evidence>
<dbReference type="SUPFAM" id="SSF117281">
    <property type="entry name" value="Kelch motif"/>
    <property type="match status" value="1"/>
</dbReference>
<feature type="compositionally biased region" description="Low complexity" evidence="3">
    <location>
        <begin position="564"/>
        <end position="575"/>
    </location>
</feature>
<dbReference type="PANTHER" id="PTHR46647">
    <property type="entry name" value="RAB9 EFFECTOR PROTEIN WITH KELCH MOTIFS"/>
    <property type="match status" value="1"/>
</dbReference>
<dbReference type="InterPro" id="IPR006652">
    <property type="entry name" value="Kelch_1"/>
</dbReference>
<proteinExistence type="predicted"/>
<accession>A0AAV7ZNR4</accession>